<accession>A0A4R8IFS6</accession>
<dbReference type="SUPFAM" id="SSF141868">
    <property type="entry name" value="EAL domain-like"/>
    <property type="match status" value="1"/>
</dbReference>
<feature type="domain" description="EAL" evidence="2">
    <location>
        <begin position="364"/>
        <end position="617"/>
    </location>
</feature>
<dbReference type="EMBL" id="SOQX01000009">
    <property type="protein sequence ID" value="TDX98146.1"/>
    <property type="molecule type" value="Genomic_DNA"/>
</dbReference>
<dbReference type="AlphaFoldDB" id="A0A4R8IFS6"/>
<dbReference type="PANTHER" id="PTHR33121:SF70">
    <property type="entry name" value="SIGNALING PROTEIN YKOW"/>
    <property type="match status" value="1"/>
</dbReference>
<reference evidence="4 5" key="1">
    <citation type="submission" date="2019-03" db="EMBL/GenBank/DDBJ databases">
        <title>Genomic Encyclopedia of Type Strains, Phase IV (KMG-IV): sequencing the most valuable type-strain genomes for metagenomic binning, comparative biology and taxonomic classification.</title>
        <authorList>
            <person name="Goeker M."/>
        </authorList>
    </citation>
    <scope>NUCLEOTIDE SEQUENCE [LARGE SCALE GENOMIC DNA]</scope>
    <source>
        <strain evidence="4 5">DSM 16326</strain>
    </source>
</reference>
<keyword evidence="1" id="KW-0812">Transmembrane</keyword>
<evidence type="ECO:0000256" key="1">
    <source>
        <dbReference type="SAM" id="Phobius"/>
    </source>
</evidence>
<dbReference type="PROSITE" id="PS50883">
    <property type="entry name" value="EAL"/>
    <property type="match status" value="1"/>
</dbReference>
<dbReference type="PROSITE" id="PS50887">
    <property type="entry name" value="GGDEF"/>
    <property type="match status" value="1"/>
</dbReference>
<dbReference type="Gene3D" id="3.30.70.270">
    <property type="match status" value="1"/>
</dbReference>
<dbReference type="CDD" id="cd01949">
    <property type="entry name" value="GGDEF"/>
    <property type="match status" value="1"/>
</dbReference>
<dbReference type="Pfam" id="PF00990">
    <property type="entry name" value="GGDEF"/>
    <property type="match status" value="1"/>
</dbReference>
<dbReference type="InterPro" id="IPR035919">
    <property type="entry name" value="EAL_sf"/>
</dbReference>
<dbReference type="Gene3D" id="3.20.20.450">
    <property type="entry name" value="EAL domain"/>
    <property type="match status" value="1"/>
</dbReference>
<keyword evidence="1" id="KW-0472">Membrane</keyword>
<evidence type="ECO:0000259" key="2">
    <source>
        <dbReference type="PROSITE" id="PS50883"/>
    </source>
</evidence>
<dbReference type="SMART" id="SM00267">
    <property type="entry name" value="GGDEF"/>
    <property type="match status" value="1"/>
</dbReference>
<protein>
    <submittedName>
        <fullName evidence="4">Diguanylate cyclase (GGDEF)-like protein</fullName>
    </submittedName>
</protein>
<dbReference type="CDD" id="cd01948">
    <property type="entry name" value="EAL"/>
    <property type="match status" value="1"/>
</dbReference>
<dbReference type="InterPro" id="IPR050706">
    <property type="entry name" value="Cyclic-di-GMP_PDE-like"/>
</dbReference>
<dbReference type="SUPFAM" id="SSF55073">
    <property type="entry name" value="Nucleotide cyclase"/>
    <property type="match status" value="1"/>
</dbReference>
<dbReference type="RefSeq" id="WP_134085170.1">
    <property type="nucleotide sequence ID" value="NZ_SOQX01000009.1"/>
</dbReference>
<dbReference type="InterPro" id="IPR029787">
    <property type="entry name" value="Nucleotide_cyclase"/>
</dbReference>
<dbReference type="NCBIfam" id="TIGR00254">
    <property type="entry name" value="GGDEF"/>
    <property type="match status" value="1"/>
</dbReference>
<evidence type="ECO:0000313" key="5">
    <source>
        <dbReference type="Proteomes" id="UP000294914"/>
    </source>
</evidence>
<dbReference type="OrthoDB" id="9804951at2"/>
<dbReference type="InterPro" id="IPR000160">
    <property type="entry name" value="GGDEF_dom"/>
</dbReference>
<name>A0A4R8IFS6_9GAMM</name>
<gene>
    <name evidence="4" type="ORF">EDC23_2628</name>
</gene>
<dbReference type="PANTHER" id="PTHR33121">
    <property type="entry name" value="CYCLIC DI-GMP PHOSPHODIESTERASE PDEF"/>
    <property type="match status" value="1"/>
</dbReference>
<feature type="transmembrane region" description="Helical" evidence="1">
    <location>
        <begin position="7"/>
        <end position="27"/>
    </location>
</feature>
<feature type="transmembrane region" description="Helical" evidence="1">
    <location>
        <begin position="158"/>
        <end position="180"/>
    </location>
</feature>
<dbReference type="GO" id="GO:0071111">
    <property type="term" value="F:cyclic-guanylate-specific phosphodiesterase activity"/>
    <property type="evidence" value="ECO:0007669"/>
    <property type="project" value="InterPro"/>
</dbReference>
<comment type="caution">
    <text evidence="4">The sequence shown here is derived from an EMBL/GenBank/DDBJ whole genome shotgun (WGS) entry which is preliminary data.</text>
</comment>
<feature type="domain" description="GGDEF" evidence="3">
    <location>
        <begin position="224"/>
        <end position="355"/>
    </location>
</feature>
<sequence length="622" mass="70505">MNLSRKLFLGFIGIALLGIILFGYITYQTALETRSEELTKSTTDNAMQLASILEGSDPARVRQLLRNFQTRQQVLPYNLFIVDRQQAIIFNTLPNEIVAELTPPLLASDANHGHANLKETSLVWSSQSIPNSELTLYLLRQTEKSGFIPFLKHSGLPLVIASLILLWLAIWCAMFLSSLYRRLDQQRRELEFQKRHDSLTGLSNRNSLVEQTELRLERSLPKGECIALLIIDIKRLKEINDTLGHYAGDALLCLIAERLNSVIRENDILARIVSNEFAILLDRISEESVVATTTRIQETLSDGYEIEGHEFYLGASIGVALYPEHALDAINLIRHGEMAMYAAKRIGADITIYDETHKTSTLEQLKLVSDLRTDLENKNIQLYFQPKVNLDNGQAVSLEALARWEHPDHGYIATSRFIHIAENTGLINQLTYWVMEQALKCSQQLQQQGQSLNVAINLSMWNLQDLELVEYLQSLIDKYNVEPSRITLEITETAMMVNHKRALHTLHRLHELGIVLSIDDFGTGYSSMTYLKQLPLGEVKIDKSFIKSMHKQPDDSSMVRAIIDLAHDLGLTVVGEGVESREIAEMLRELGCDQGQGSYYADAMPFEALLGWLERFNQPTRE</sequence>
<dbReference type="Proteomes" id="UP000294914">
    <property type="component" value="Unassembled WGS sequence"/>
</dbReference>
<keyword evidence="1" id="KW-1133">Transmembrane helix</keyword>
<organism evidence="4 5">
    <name type="scientific">Thiohalophilus thiocyanatoxydans</name>
    <dbReference type="NCBI Taxonomy" id="381308"/>
    <lineage>
        <taxon>Bacteria</taxon>
        <taxon>Pseudomonadati</taxon>
        <taxon>Pseudomonadota</taxon>
        <taxon>Gammaproteobacteria</taxon>
        <taxon>Thiohalomonadales</taxon>
        <taxon>Thiohalophilaceae</taxon>
        <taxon>Thiohalophilus</taxon>
    </lineage>
</organism>
<evidence type="ECO:0000313" key="4">
    <source>
        <dbReference type="EMBL" id="TDX98146.1"/>
    </source>
</evidence>
<dbReference type="InterPro" id="IPR043128">
    <property type="entry name" value="Rev_trsase/Diguanyl_cyclase"/>
</dbReference>
<dbReference type="SMART" id="SM00052">
    <property type="entry name" value="EAL"/>
    <property type="match status" value="1"/>
</dbReference>
<evidence type="ECO:0000259" key="3">
    <source>
        <dbReference type="PROSITE" id="PS50887"/>
    </source>
</evidence>
<dbReference type="Pfam" id="PF00563">
    <property type="entry name" value="EAL"/>
    <property type="match status" value="1"/>
</dbReference>
<proteinExistence type="predicted"/>
<dbReference type="InterPro" id="IPR001633">
    <property type="entry name" value="EAL_dom"/>
</dbReference>
<keyword evidence="5" id="KW-1185">Reference proteome</keyword>